<feature type="domain" description="Glycosyl transferase family 1" evidence="2">
    <location>
        <begin position="196"/>
        <end position="342"/>
    </location>
</feature>
<organism evidence="4 5">
    <name type="scientific">Flavobacterium gawalongense</name>
    <dbReference type="NCBI Taxonomy" id="2594432"/>
    <lineage>
        <taxon>Bacteria</taxon>
        <taxon>Pseudomonadati</taxon>
        <taxon>Bacteroidota</taxon>
        <taxon>Flavobacteriia</taxon>
        <taxon>Flavobacteriales</taxon>
        <taxon>Flavobacteriaceae</taxon>
        <taxon>Flavobacterium</taxon>
    </lineage>
</organism>
<gene>
    <name evidence="4" type="ORF">FNW11_00585</name>
</gene>
<protein>
    <submittedName>
        <fullName evidence="4">Glycosyltransferase family 4 protein</fullName>
    </submittedName>
</protein>
<dbReference type="SUPFAM" id="SSF53756">
    <property type="entry name" value="UDP-Glycosyltransferase/glycogen phosphorylase"/>
    <property type="match status" value="1"/>
</dbReference>
<proteinExistence type="predicted"/>
<evidence type="ECO:0000313" key="4">
    <source>
        <dbReference type="EMBL" id="TRX13396.1"/>
    </source>
</evidence>
<evidence type="ECO:0000259" key="3">
    <source>
        <dbReference type="Pfam" id="PF13439"/>
    </source>
</evidence>
<dbReference type="InterPro" id="IPR028098">
    <property type="entry name" value="Glyco_trans_4-like_N"/>
</dbReference>
<comment type="caution">
    <text evidence="4">The sequence shown here is derived from an EMBL/GenBank/DDBJ whole genome shotgun (WGS) entry which is preliminary data.</text>
</comment>
<sequence>MKLYVNLINFNSDKLAGVGYFFKRIISNIDFEEEKWKIFDEIILLSNCKIDLLNLFSVKNSDKIRVVKLPFVHNILFRILFEQLILPFCLIKNRNVFYSPTPSVPLFAKIVSKNIFLISTIHDMIPFKIENKYSFLRSVYIKILSKKSAQISDRVITVSEFSKQDIAVIANIEPSKIDVVYNFIPEFKHTIDHNSLPYFITVCTIEPGKNIENMIIGFSKFIKENRDHDFYKYKIVGQFGWNYNSIISLAKSLGIEDKVEFTGYLSDSEKNKLLENCTGMIYLSMYEGFGIPPLEAMYFDKISIVSNTSSLPEVVGDAGIIQDPNDTDLLANNLKRLIDNSEDFKINIKRQLSKFKPEDQILKFSNIIISSSF</sequence>
<evidence type="ECO:0000256" key="1">
    <source>
        <dbReference type="ARBA" id="ARBA00022679"/>
    </source>
</evidence>
<dbReference type="PANTHER" id="PTHR46401:SF2">
    <property type="entry name" value="GLYCOSYLTRANSFERASE WBBK-RELATED"/>
    <property type="match status" value="1"/>
</dbReference>
<accession>A0A553BZ08</accession>
<dbReference type="GO" id="GO:0009103">
    <property type="term" value="P:lipopolysaccharide biosynthetic process"/>
    <property type="evidence" value="ECO:0007669"/>
    <property type="project" value="TreeGrafter"/>
</dbReference>
<dbReference type="Pfam" id="PF00534">
    <property type="entry name" value="Glycos_transf_1"/>
    <property type="match status" value="1"/>
</dbReference>
<evidence type="ECO:0000313" key="5">
    <source>
        <dbReference type="Proteomes" id="UP000318669"/>
    </source>
</evidence>
<dbReference type="Gene3D" id="3.40.50.2000">
    <property type="entry name" value="Glycogen Phosphorylase B"/>
    <property type="match status" value="2"/>
</dbReference>
<dbReference type="EMBL" id="VJZL01000001">
    <property type="protein sequence ID" value="TRX13396.1"/>
    <property type="molecule type" value="Genomic_DNA"/>
</dbReference>
<keyword evidence="1 4" id="KW-0808">Transferase</keyword>
<feature type="domain" description="Glycosyltransferase subfamily 4-like N-terminal" evidence="3">
    <location>
        <begin position="106"/>
        <end position="184"/>
    </location>
</feature>
<dbReference type="OrthoDB" id="9801609at2"/>
<dbReference type="InterPro" id="IPR001296">
    <property type="entry name" value="Glyco_trans_1"/>
</dbReference>
<dbReference type="PANTHER" id="PTHR46401">
    <property type="entry name" value="GLYCOSYLTRANSFERASE WBBK-RELATED"/>
    <property type="match status" value="1"/>
</dbReference>
<dbReference type="Proteomes" id="UP000318669">
    <property type="component" value="Unassembled WGS sequence"/>
</dbReference>
<dbReference type="GO" id="GO:0016757">
    <property type="term" value="F:glycosyltransferase activity"/>
    <property type="evidence" value="ECO:0007669"/>
    <property type="project" value="InterPro"/>
</dbReference>
<dbReference type="AlphaFoldDB" id="A0A553BZ08"/>
<name>A0A553BZ08_9FLAO</name>
<evidence type="ECO:0000259" key="2">
    <source>
        <dbReference type="Pfam" id="PF00534"/>
    </source>
</evidence>
<dbReference type="Pfam" id="PF13439">
    <property type="entry name" value="Glyco_transf_4"/>
    <property type="match status" value="1"/>
</dbReference>
<dbReference type="CDD" id="cd03809">
    <property type="entry name" value="GT4_MtfB-like"/>
    <property type="match status" value="1"/>
</dbReference>
<reference evidence="4 5" key="1">
    <citation type="submission" date="2019-07" db="EMBL/GenBank/DDBJ databases">
        <title>Novel species of Flavobacterium.</title>
        <authorList>
            <person name="Liu Q."/>
            <person name="Xin Y.-H."/>
        </authorList>
    </citation>
    <scope>NUCLEOTIDE SEQUENCE [LARGE SCALE GENOMIC DNA]</scope>
    <source>
        <strain evidence="4 5">GSR22</strain>
    </source>
</reference>
<dbReference type="RefSeq" id="WP_144064365.1">
    <property type="nucleotide sequence ID" value="NZ_VJZL01000001.1"/>
</dbReference>